<evidence type="ECO:0000256" key="13">
    <source>
        <dbReference type="PIRSR" id="PIRSR039133-2"/>
    </source>
</evidence>
<dbReference type="Proteomes" id="UP000887540">
    <property type="component" value="Unplaced"/>
</dbReference>
<feature type="compositionally biased region" description="Basic and acidic residues" evidence="16">
    <location>
        <begin position="566"/>
        <end position="579"/>
    </location>
</feature>
<dbReference type="GO" id="GO:0005524">
    <property type="term" value="F:ATP binding"/>
    <property type="evidence" value="ECO:0007669"/>
    <property type="project" value="UniProtKB-UniRule"/>
</dbReference>
<dbReference type="Gene3D" id="1.10.10.520">
    <property type="entry name" value="Ubiquitin activating enzymes (Uba3). Chain: B, domain 2"/>
    <property type="match status" value="1"/>
</dbReference>
<dbReference type="PROSITE" id="PS00865">
    <property type="entry name" value="UBIQUITIN_ACTIVAT_2"/>
    <property type="match status" value="1"/>
</dbReference>
<evidence type="ECO:0000313" key="19">
    <source>
        <dbReference type="Proteomes" id="UP000887540"/>
    </source>
</evidence>
<evidence type="ECO:0000256" key="8">
    <source>
        <dbReference type="ARBA" id="ARBA00022833"/>
    </source>
</evidence>
<feature type="region of interest" description="Disordered" evidence="16">
    <location>
        <begin position="196"/>
        <end position="245"/>
    </location>
</feature>
<feature type="compositionally biased region" description="Acidic residues" evidence="16">
    <location>
        <begin position="196"/>
        <end position="211"/>
    </location>
</feature>
<evidence type="ECO:0000256" key="7">
    <source>
        <dbReference type="ARBA" id="ARBA00022786"/>
    </source>
</evidence>
<evidence type="ECO:0000256" key="9">
    <source>
        <dbReference type="ARBA" id="ARBA00022840"/>
    </source>
</evidence>
<dbReference type="GO" id="GO:0016925">
    <property type="term" value="P:protein sumoylation"/>
    <property type="evidence" value="ECO:0007669"/>
    <property type="project" value="UniProtKB-UniRule"/>
</dbReference>
<dbReference type="InterPro" id="IPR023318">
    <property type="entry name" value="Ub_act_enz_dom_a_sf"/>
</dbReference>
<dbReference type="GO" id="GO:0019948">
    <property type="term" value="F:SUMO activating enzyme activity"/>
    <property type="evidence" value="ECO:0007669"/>
    <property type="project" value="UniProtKB-UniRule"/>
</dbReference>
<dbReference type="InterPro" id="IPR000594">
    <property type="entry name" value="ThiF_NAD_FAD-bd"/>
</dbReference>
<keyword evidence="7 11" id="KW-0833">Ubl conjugation pathway</keyword>
<dbReference type="Gene3D" id="3.50.50.80">
    <property type="entry name" value="Ubiquitin-activating enzyme E1, inactive adenylation domain, subdomain 1"/>
    <property type="match status" value="1"/>
</dbReference>
<dbReference type="GO" id="GO:0016740">
    <property type="term" value="F:transferase activity"/>
    <property type="evidence" value="ECO:0007669"/>
    <property type="project" value="UniProtKB-KW"/>
</dbReference>
<evidence type="ECO:0000256" key="6">
    <source>
        <dbReference type="ARBA" id="ARBA00022741"/>
    </source>
</evidence>
<dbReference type="GO" id="GO:0005737">
    <property type="term" value="C:cytoplasm"/>
    <property type="evidence" value="ECO:0007669"/>
    <property type="project" value="TreeGrafter"/>
</dbReference>
<feature type="binding site" evidence="13">
    <location>
        <begin position="52"/>
        <end position="55"/>
    </location>
    <ligand>
        <name>ATP</name>
        <dbReference type="ChEBI" id="CHEBI:30616"/>
    </ligand>
</feature>
<comment type="subcellular location">
    <subcellularLocation>
        <location evidence="1">Nucleus</location>
    </subcellularLocation>
</comment>
<evidence type="ECO:0000256" key="14">
    <source>
        <dbReference type="PIRSR" id="PIRSR039133-3"/>
    </source>
</evidence>
<comment type="subunit">
    <text evidence="11">Heterodimer.</text>
</comment>
<comment type="pathway">
    <text evidence="2 11">Protein modification; protein sumoylation.</text>
</comment>
<feature type="domain" description="Ubiquitin/SUMO-activating enzyme ubiquitin-like" evidence="18">
    <location>
        <begin position="452"/>
        <end position="538"/>
    </location>
</feature>
<evidence type="ECO:0000259" key="18">
    <source>
        <dbReference type="Pfam" id="PF14732"/>
    </source>
</evidence>
<dbReference type="InterPro" id="IPR042449">
    <property type="entry name" value="Ub-E1_IAD_1"/>
</dbReference>
<dbReference type="PANTHER" id="PTHR10953:SF5">
    <property type="entry name" value="SUMO-ACTIVATING ENZYME SUBUNIT 2"/>
    <property type="match status" value="1"/>
</dbReference>
<feature type="binding site" evidence="13">
    <location>
        <position position="68"/>
    </location>
    <ligand>
        <name>ATP</name>
        <dbReference type="ChEBI" id="CHEBI:30616"/>
    </ligand>
</feature>
<organism evidence="19 20">
    <name type="scientific">Acrobeloides nanus</name>
    <dbReference type="NCBI Taxonomy" id="290746"/>
    <lineage>
        <taxon>Eukaryota</taxon>
        <taxon>Metazoa</taxon>
        <taxon>Ecdysozoa</taxon>
        <taxon>Nematoda</taxon>
        <taxon>Chromadorea</taxon>
        <taxon>Rhabditida</taxon>
        <taxon>Tylenchina</taxon>
        <taxon>Cephalobomorpha</taxon>
        <taxon>Cephaloboidea</taxon>
        <taxon>Cephalobidae</taxon>
        <taxon>Acrobeloides</taxon>
    </lineage>
</organism>
<feature type="binding site" evidence="13">
    <location>
        <begin position="91"/>
        <end position="92"/>
    </location>
    <ligand>
        <name>ATP</name>
        <dbReference type="ChEBI" id="CHEBI:30616"/>
    </ligand>
</feature>
<keyword evidence="10" id="KW-0539">Nucleus</keyword>
<feature type="domain" description="THIF-type NAD/FAD binding fold" evidence="17">
    <location>
        <begin position="14"/>
        <end position="408"/>
    </location>
</feature>
<dbReference type="PIRSF" id="PIRSF039133">
    <property type="entry name" value="SUMO_E1B"/>
    <property type="match status" value="1"/>
</dbReference>
<dbReference type="PROSITE" id="PS51257">
    <property type="entry name" value="PROKAR_LIPOPROTEIN"/>
    <property type="match status" value="1"/>
</dbReference>
<protein>
    <recommendedName>
        <fullName evidence="11">SUMO-activating enzyme subunit</fullName>
    </recommendedName>
</protein>
<comment type="similarity">
    <text evidence="3 11">Belongs to the ubiquitin-activating E1 family.</text>
</comment>
<feature type="binding site" evidence="13">
    <location>
        <begin position="113"/>
        <end position="118"/>
    </location>
    <ligand>
        <name>ATP</name>
        <dbReference type="ChEBI" id="CHEBI:30616"/>
    </ligand>
</feature>
<dbReference type="PANTHER" id="PTHR10953">
    <property type="entry name" value="UBIQUITIN-ACTIVATING ENZYME E1"/>
    <property type="match status" value="1"/>
</dbReference>
<evidence type="ECO:0000256" key="3">
    <source>
        <dbReference type="ARBA" id="ARBA00005673"/>
    </source>
</evidence>
<dbReference type="Pfam" id="PF00899">
    <property type="entry name" value="ThiF"/>
    <property type="match status" value="1"/>
</dbReference>
<keyword evidence="5 11" id="KW-0479">Metal-binding</keyword>
<sequence>MTWRNADFLQKLQKPILVVGAGGIGCELIKNLVLTGFKNIHVIDLDTIDVSNLNRQFLFRKEHVGKPKAQVAAEAAKALCPDVNIKFYHDSIMKEDYGVEFFQQFAIVLNALDNKAARSHVNRLCLGAVVPLVESGSSGYLGQVAVIMKGKTECYECVPKPAQKTFPGCTIRNTPSEPIHCIVWAKSLFNQLFGEVDPDDDVSPDPNDEENQNPKGNTVMSKSSSTASMDGNNSENSKPVSETEKLSTRQWAAVNNYDPEKLFNKLFFDDINYLLSMSNLWKERRKPTPLQWSQFLSGEGSSRESSVNTLWSLDKWCNVYEKAIQELAKRFDESAKENRVLTWDKDDEPSMNFVAACANIRSHIFHIPEKSLFDVKSMAGNIVPAIATTNACVAGMIVVEALKVIREEFDKVRSIYILRQPNPRGKILADDEPVGPNPHCYVCSSHKREIFVRLNIHTMLVKTFESKILKQSLNMVAPDVIDLFTNRIIISSEEGETDALMDKPLAELGVKNGSQFDCDDYLQKFEIRIMLLHHEEFKSDDFEITTDPHVHTAKAENGVHPEAEIAESHRKEEEHKNGNKEGNGQPVEDGVLSMEIIEKSPGLKRKAVDTNDEKETSPKRSRIIE</sequence>
<dbReference type="AlphaFoldDB" id="A0A914DIX3"/>
<feature type="binding site" evidence="14">
    <location>
        <position position="440"/>
    </location>
    <ligand>
        <name>Zn(2+)</name>
        <dbReference type="ChEBI" id="CHEBI:29105"/>
    </ligand>
</feature>
<evidence type="ECO:0000256" key="2">
    <source>
        <dbReference type="ARBA" id="ARBA00004718"/>
    </source>
</evidence>
<feature type="binding site" evidence="13">
    <location>
        <begin position="20"/>
        <end position="25"/>
    </location>
    <ligand>
        <name>ATP</name>
        <dbReference type="ChEBI" id="CHEBI:30616"/>
    </ligand>
</feature>
<feature type="region of interest" description="Disordered" evidence="16">
    <location>
        <begin position="566"/>
        <end position="625"/>
    </location>
</feature>
<evidence type="ECO:0000313" key="20">
    <source>
        <dbReference type="WBParaSite" id="ACRNAN_scaffold2648.g9765.t1"/>
    </source>
</evidence>
<evidence type="ECO:0000256" key="15">
    <source>
        <dbReference type="PROSITE-ProRule" id="PRU10132"/>
    </source>
</evidence>
<dbReference type="WBParaSite" id="ACRNAN_scaffold2648.g9765.t1">
    <property type="protein sequence ID" value="ACRNAN_scaffold2648.g9765.t1"/>
    <property type="gene ID" value="ACRNAN_scaffold2648.g9765"/>
</dbReference>
<proteinExistence type="inferred from homology"/>
<keyword evidence="9 11" id="KW-0067">ATP-binding</keyword>
<dbReference type="FunFam" id="3.40.50.720:FF:000618">
    <property type="entry name" value="SUMO-activating enzyme subunit 2"/>
    <property type="match status" value="1"/>
</dbReference>
<keyword evidence="19" id="KW-1185">Reference proteome</keyword>
<dbReference type="InterPro" id="IPR028077">
    <property type="entry name" value="UAE_UbL_dom"/>
</dbReference>
<evidence type="ECO:0000256" key="10">
    <source>
        <dbReference type="ARBA" id="ARBA00023242"/>
    </source>
</evidence>
<feature type="compositionally biased region" description="Polar residues" evidence="16">
    <location>
        <begin position="213"/>
        <end position="240"/>
    </location>
</feature>
<feature type="binding site" evidence="13">
    <location>
        <position position="44"/>
    </location>
    <ligand>
        <name>ATP</name>
        <dbReference type="ChEBI" id="CHEBI:30616"/>
    </ligand>
</feature>
<dbReference type="InterPro" id="IPR035985">
    <property type="entry name" value="Ubiquitin-activating_enz"/>
</dbReference>
<dbReference type="Gene3D" id="3.10.290.20">
    <property type="entry name" value="Ubiquitin-like 2 activating enzyme e1b. Chain: B, domain 3"/>
    <property type="match status" value="1"/>
</dbReference>
<evidence type="ECO:0000256" key="4">
    <source>
        <dbReference type="ARBA" id="ARBA00022679"/>
    </source>
</evidence>
<evidence type="ECO:0000256" key="12">
    <source>
        <dbReference type="PIRSR" id="PIRSR039133-1"/>
    </source>
</evidence>
<reference evidence="20" key="1">
    <citation type="submission" date="2022-11" db="UniProtKB">
        <authorList>
            <consortium name="WormBaseParasite"/>
        </authorList>
    </citation>
    <scope>IDENTIFICATION</scope>
</reference>
<keyword evidence="8 11" id="KW-0862">Zinc</keyword>
<dbReference type="InterPro" id="IPR045886">
    <property type="entry name" value="ThiF/MoeB/HesA"/>
</dbReference>
<dbReference type="SUPFAM" id="SSF69572">
    <property type="entry name" value="Activating enzymes of the ubiquitin-like proteins"/>
    <property type="match status" value="1"/>
</dbReference>
<evidence type="ECO:0000256" key="16">
    <source>
        <dbReference type="SAM" id="MobiDB-lite"/>
    </source>
</evidence>
<evidence type="ECO:0000259" key="17">
    <source>
        <dbReference type="Pfam" id="PF00899"/>
    </source>
</evidence>
<name>A0A914DIX3_9BILA</name>
<feature type="active site" description="Glycyl thioester intermediate" evidence="12 15">
    <location>
        <position position="169"/>
    </location>
</feature>
<dbReference type="InterPro" id="IPR033127">
    <property type="entry name" value="UBQ-activ_enz_E1_Cys_AS"/>
</dbReference>
<accession>A0A914DIX3</accession>
<dbReference type="InterPro" id="IPR030661">
    <property type="entry name" value="Uba2"/>
</dbReference>
<dbReference type="FunFam" id="3.50.50.80:FF:000002">
    <property type="entry name" value="SUMO-activating enzyme subunit 2"/>
    <property type="match status" value="1"/>
</dbReference>
<evidence type="ECO:0000256" key="5">
    <source>
        <dbReference type="ARBA" id="ARBA00022723"/>
    </source>
</evidence>
<evidence type="ECO:0000256" key="1">
    <source>
        <dbReference type="ARBA" id="ARBA00004123"/>
    </source>
</evidence>
<evidence type="ECO:0000256" key="11">
    <source>
        <dbReference type="PIRNR" id="PIRNR039133"/>
    </source>
</evidence>
<dbReference type="GO" id="GO:0031510">
    <property type="term" value="C:SUMO activating enzyme complex"/>
    <property type="evidence" value="ECO:0007669"/>
    <property type="project" value="UniProtKB-UniRule"/>
</dbReference>
<dbReference type="GO" id="GO:0046872">
    <property type="term" value="F:metal ion binding"/>
    <property type="evidence" value="ECO:0007669"/>
    <property type="project" value="UniProtKB-KW"/>
</dbReference>
<feature type="binding site" evidence="14">
    <location>
        <position position="443"/>
    </location>
    <ligand>
        <name>Zn(2+)</name>
        <dbReference type="ChEBI" id="CHEBI:29105"/>
    </ligand>
</feature>
<keyword evidence="6 11" id="KW-0547">Nucleotide-binding</keyword>
<feature type="binding site" evidence="14">
    <location>
        <position position="154"/>
    </location>
    <ligand>
        <name>Zn(2+)</name>
        <dbReference type="ChEBI" id="CHEBI:29105"/>
    </ligand>
</feature>
<dbReference type="Pfam" id="PF14732">
    <property type="entry name" value="UAE_UbL"/>
    <property type="match status" value="1"/>
</dbReference>
<keyword evidence="4" id="KW-0808">Transferase</keyword>
<feature type="binding site" evidence="14">
    <location>
        <position position="157"/>
    </location>
    <ligand>
        <name>Zn(2+)</name>
        <dbReference type="ChEBI" id="CHEBI:29105"/>
    </ligand>
</feature>
<feature type="compositionally biased region" description="Basic and acidic residues" evidence="16">
    <location>
        <begin position="606"/>
        <end position="625"/>
    </location>
</feature>